<feature type="compositionally biased region" description="Polar residues" evidence="6">
    <location>
        <begin position="107"/>
        <end position="116"/>
    </location>
</feature>
<dbReference type="FunFam" id="3.30.70.2460:FF:000001">
    <property type="entry name" value="DNA repair protein Rad4 family"/>
    <property type="match status" value="1"/>
</dbReference>
<evidence type="ECO:0000313" key="8">
    <source>
        <dbReference type="EMBL" id="KAK1314840.1"/>
    </source>
</evidence>
<protein>
    <recommendedName>
        <fullName evidence="7">Rad4 beta-hairpin domain-containing protein</fullName>
    </recommendedName>
</protein>
<keyword evidence="5" id="KW-0539">Nucleus</keyword>
<dbReference type="GO" id="GO:0071942">
    <property type="term" value="C:XPC complex"/>
    <property type="evidence" value="ECO:0007669"/>
    <property type="project" value="TreeGrafter"/>
</dbReference>
<dbReference type="GO" id="GO:0003697">
    <property type="term" value="F:single-stranded DNA binding"/>
    <property type="evidence" value="ECO:0007669"/>
    <property type="project" value="TreeGrafter"/>
</dbReference>
<proteinExistence type="inferred from homology"/>
<dbReference type="AlphaFoldDB" id="A0AAV9EM19"/>
<accession>A0AAV9EM19</accession>
<comment type="subcellular location">
    <subcellularLocation>
        <location evidence="1">Nucleus</location>
    </subcellularLocation>
</comment>
<name>A0AAV9EM19_ACOCL</name>
<keyword evidence="4" id="KW-0234">DNA repair</keyword>
<feature type="compositionally biased region" description="Basic and acidic residues" evidence="6">
    <location>
        <begin position="1"/>
        <end position="14"/>
    </location>
</feature>
<keyword evidence="3" id="KW-0227">DNA damage</keyword>
<evidence type="ECO:0000256" key="2">
    <source>
        <dbReference type="ARBA" id="ARBA00009525"/>
    </source>
</evidence>
<evidence type="ECO:0000256" key="5">
    <source>
        <dbReference type="ARBA" id="ARBA00023242"/>
    </source>
</evidence>
<feature type="domain" description="Rad4 beta-hairpin" evidence="7">
    <location>
        <begin position="160"/>
        <end position="231"/>
    </location>
</feature>
<organism evidence="8 9">
    <name type="scientific">Acorus calamus</name>
    <name type="common">Sweet flag</name>
    <dbReference type="NCBI Taxonomy" id="4465"/>
    <lineage>
        <taxon>Eukaryota</taxon>
        <taxon>Viridiplantae</taxon>
        <taxon>Streptophyta</taxon>
        <taxon>Embryophyta</taxon>
        <taxon>Tracheophyta</taxon>
        <taxon>Spermatophyta</taxon>
        <taxon>Magnoliopsida</taxon>
        <taxon>Liliopsida</taxon>
        <taxon>Acoraceae</taxon>
        <taxon>Acorus</taxon>
    </lineage>
</organism>
<evidence type="ECO:0000256" key="1">
    <source>
        <dbReference type="ARBA" id="ARBA00004123"/>
    </source>
</evidence>
<dbReference type="GO" id="GO:0000111">
    <property type="term" value="C:nucleotide-excision repair factor 2 complex"/>
    <property type="evidence" value="ECO:0007669"/>
    <property type="project" value="TreeGrafter"/>
</dbReference>
<evidence type="ECO:0000256" key="6">
    <source>
        <dbReference type="SAM" id="MobiDB-lite"/>
    </source>
</evidence>
<gene>
    <name evidence="8" type="ORF">QJS10_CPA06g02003</name>
</gene>
<feature type="region of interest" description="Disordered" evidence="6">
    <location>
        <begin position="1"/>
        <end position="126"/>
    </location>
</feature>
<dbReference type="InterPro" id="IPR042488">
    <property type="entry name" value="Rad4_BHD3_sf"/>
</dbReference>
<sequence length="350" mass="39532">MRTREQSKRRREEATSSGTRTDTHKESSNHSRKSSKKKSKKQYVDDLAGGMRRNEQNGEGSNNNKDDKGREREEDENEPEWEDGPIPVSVSGRDDLQSLEKGITVEFTESPQSSVKRNPPKRASAEEKELAELVHKVHLICLLARGRVVDNACDDPLIQNERGQVEVWSEKCLPPGTVHLRFPRLVPVVKRLEIDFALAMLGFEYRSGRSFPVFDGIVVCTEFKEAIMAAYAEEEEKRGSEEKKRTETQALSRWYQLLSSIMTRQRLNASYGDGSTVLSDNSSALKDSQYGTTRSCKNNVKSSVPRGVGLRESGGNHEHVFPVDDQSFDEESSVRTKRCPCGFSIQMEEL</sequence>
<evidence type="ECO:0000259" key="7">
    <source>
        <dbReference type="SMART" id="SM01032"/>
    </source>
</evidence>
<evidence type="ECO:0000313" key="9">
    <source>
        <dbReference type="Proteomes" id="UP001180020"/>
    </source>
</evidence>
<dbReference type="InterPro" id="IPR018328">
    <property type="entry name" value="Rad4_beta-hairpin_dom3"/>
</dbReference>
<dbReference type="EMBL" id="JAUJYO010000006">
    <property type="protein sequence ID" value="KAK1314840.1"/>
    <property type="molecule type" value="Genomic_DNA"/>
</dbReference>
<dbReference type="Gene3D" id="3.90.260.10">
    <property type="entry name" value="Transglutaminase-like"/>
    <property type="match status" value="1"/>
</dbReference>
<reference evidence="8" key="2">
    <citation type="submission" date="2023-06" db="EMBL/GenBank/DDBJ databases">
        <authorList>
            <person name="Ma L."/>
            <person name="Liu K.-W."/>
            <person name="Li Z."/>
            <person name="Hsiao Y.-Y."/>
            <person name="Qi Y."/>
            <person name="Fu T."/>
            <person name="Tang G."/>
            <person name="Zhang D."/>
            <person name="Sun W.-H."/>
            <person name="Liu D.-K."/>
            <person name="Li Y."/>
            <person name="Chen G.-Z."/>
            <person name="Liu X.-D."/>
            <person name="Liao X.-Y."/>
            <person name="Jiang Y.-T."/>
            <person name="Yu X."/>
            <person name="Hao Y."/>
            <person name="Huang J."/>
            <person name="Zhao X.-W."/>
            <person name="Ke S."/>
            <person name="Chen Y.-Y."/>
            <person name="Wu W.-L."/>
            <person name="Hsu J.-L."/>
            <person name="Lin Y.-F."/>
            <person name="Huang M.-D."/>
            <person name="Li C.-Y."/>
            <person name="Huang L."/>
            <person name="Wang Z.-W."/>
            <person name="Zhao X."/>
            <person name="Zhong W.-Y."/>
            <person name="Peng D.-H."/>
            <person name="Ahmad S."/>
            <person name="Lan S."/>
            <person name="Zhang J.-S."/>
            <person name="Tsai W.-C."/>
            <person name="Van De Peer Y."/>
            <person name="Liu Z.-J."/>
        </authorList>
    </citation>
    <scope>NUCLEOTIDE SEQUENCE</scope>
    <source>
        <strain evidence="8">CP</strain>
        <tissue evidence="8">Leaves</tissue>
    </source>
</reference>
<dbReference type="Gene3D" id="3.30.70.2460">
    <property type="entry name" value="Rad4, beta-hairpin domain BHD3"/>
    <property type="match status" value="1"/>
</dbReference>
<feature type="compositionally biased region" description="Basic residues" evidence="6">
    <location>
        <begin position="30"/>
        <end position="41"/>
    </location>
</feature>
<dbReference type="GO" id="GO:0003684">
    <property type="term" value="F:damaged DNA binding"/>
    <property type="evidence" value="ECO:0007669"/>
    <property type="project" value="InterPro"/>
</dbReference>
<dbReference type="PANTHER" id="PTHR12135">
    <property type="entry name" value="DNA REPAIR PROTEIN XP-C / RAD4"/>
    <property type="match status" value="1"/>
</dbReference>
<comment type="similarity">
    <text evidence="2">Belongs to the XPC family.</text>
</comment>
<dbReference type="SMART" id="SM01032">
    <property type="entry name" value="BHD_3"/>
    <property type="match status" value="1"/>
</dbReference>
<dbReference type="GO" id="GO:0005737">
    <property type="term" value="C:cytoplasm"/>
    <property type="evidence" value="ECO:0007669"/>
    <property type="project" value="TreeGrafter"/>
</dbReference>
<dbReference type="InterPro" id="IPR004583">
    <property type="entry name" value="DNA_repair_Rad4"/>
</dbReference>
<comment type="caution">
    <text evidence="8">The sequence shown here is derived from an EMBL/GenBank/DDBJ whole genome shotgun (WGS) entry which is preliminary data.</text>
</comment>
<feature type="compositionally biased region" description="Acidic residues" evidence="6">
    <location>
        <begin position="73"/>
        <end position="83"/>
    </location>
</feature>
<dbReference type="PANTHER" id="PTHR12135:SF0">
    <property type="entry name" value="DNA REPAIR PROTEIN COMPLEMENTING XP-C CELLS"/>
    <property type="match status" value="1"/>
</dbReference>
<reference evidence="8" key="1">
    <citation type="journal article" date="2023" name="Nat. Commun.">
        <title>Diploid and tetraploid genomes of Acorus and the evolution of monocots.</title>
        <authorList>
            <person name="Ma L."/>
            <person name="Liu K.W."/>
            <person name="Li Z."/>
            <person name="Hsiao Y.Y."/>
            <person name="Qi Y."/>
            <person name="Fu T."/>
            <person name="Tang G.D."/>
            <person name="Zhang D."/>
            <person name="Sun W.H."/>
            <person name="Liu D.K."/>
            <person name="Li Y."/>
            <person name="Chen G.Z."/>
            <person name="Liu X.D."/>
            <person name="Liao X.Y."/>
            <person name="Jiang Y.T."/>
            <person name="Yu X."/>
            <person name="Hao Y."/>
            <person name="Huang J."/>
            <person name="Zhao X.W."/>
            <person name="Ke S."/>
            <person name="Chen Y.Y."/>
            <person name="Wu W.L."/>
            <person name="Hsu J.L."/>
            <person name="Lin Y.F."/>
            <person name="Huang M.D."/>
            <person name="Li C.Y."/>
            <person name="Huang L."/>
            <person name="Wang Z.W."/>
            <person name="Zhao X."/>
            <person name="Zhong W.Y."/>
            <person name="Peng D.H."/>
            <person name="Ahmad S."/>
            <person name="Lan S."/>
            <person name="Zhang J.S."/>
            <person name="Tsai W.C."/>
            <person name="Van de Peer Y."/>
            <person name="Liu Z.J."/>
        </authorList>
    </citation>
    <scope>NUCLEOTIDE SEQUENCE</scope>
    <source>
        <strain evidence="8">CP</strain>
    </source>
</reference>
<dbReference type="GO" id="GO:0006298">
    <property type="term" value="P:mismatch repair"/>
    <property type="evidence" value="ECO:0007669"/>
    <property type="project" value="TreeGrafter"/>
</dbReference>
<evidence type="ECO:0000256" key="4">
    <source>
        <dbReference type="ARBA" id="ARBA00023204"/>
    </source>
</evidence>
<dbReference type="Proteomes" id="UP001180020">
    <property type="component" value="Unassembled WGS sequence"/>
</dbReference>
<evidence type="ECO:0000256" key="3">
    <source>
        <dbReference type="ARBA" id="ARBA00022763"/>
    </source>
</evidence>
<keyword evidence="9" id="KW-1185">Reference proteome</keyword>
<dbReference type="InterPro" id="IPR036985">
    <property type="entry name" value="Transglutaminase-like_sf"/>
</dbReference>
<dbReference type="GO" id="GO:0006289">
    <property type="term" value="P:nucleotide-excision repair"/>
    <property type="evidence" value="ECO:0007669"/>
    <property type="project" value="InterPro"/>
</dbReference>
<dbReference type="Pfam" id="PF10405">
    <property type="entry name" value="BHD_3"/>
    <property type="match status" value="1"/>
</dbReference>